<keyword evidence="3" id="KW-0812">Transmembrane</keyword>
<evidence type="ECO:0000256" key="5">
    <source>
        <dbReference type="ARBA" id="ARBA00022741"/>
    </source>
</evidence>
<dbReference type="CDD" id="cd07302">
    <property type="entry name" value="CHD"/>
    <property type="match status" value="1"/>
</dbReference>
<dbReference type="PROSITE" id="PS00452">
    <property type="entry name" value="GUANYLATE_CYCLASE_1"/>
    <property type="match status" value="1"/>
</dbReference>
<keyword evidence="10" id="KW-0325">Glycoprotein</keyword>
<proteinExistence type="inferred from homology"/>
<dbReference type="SUPFAM" id="SSF56112">
    <property type="entry name" value="Protein kinase-like (PK-like)"/>
    <property type="match status" value="1"/>
</dbReference>
<protein>
    <recommendedName>
        <fullName evidence="2 14">Guanylate cyclase</fullName>
        <ecNumber evidence="2 14">4.6.1.2</ecNumber>
    </recommendedName>
</protein>
<keyword evidence="9" id="KW-0675">Receptor</keyword>
<dbReference type="Pfam" id="PF00211">
    <property type="entry name" value="Guanylate_cyc"/>
    <property type="match status" value="1"/>
</dbReference>
<keyword evidence="4" id="KW-0732">Signal</keyword>
<reference evidence="17" key="1">
    <citation type="submission" date="2023-03" db="EMBL/GenBank/DDBJ databases">
        <authorList>
            <person name="Steffen K."/>
            <person name="Cardenas P."/>
        </authorList>
    </citation>
    <scope>NUCLEOTIDE SEQUENCE</scope>
</reference>
<dbReference type="PANTHER" id="PTHR11920">
    <property type="entry name" value="GUANYLYL CYCLASE"/>
    <property type="match status" value="1"/>
</dbReference>
<organism evidence="17 18">
    <name type="scientific">Geodia barretti</name>
    <name type="common">Barrett's horny sponge</name>
    <dbReference type="NCBI Taxonomy" id="519541"/>
    <lineage>
        <taxon>Eukaryota</taxon>
        <taxon>Metazoa</taxon>
        <taxon>Porifera</taxon>
        <taxon>Demospongiae</taxon>
        <taxon>Heteroscleromorpha</taxon>
        <taxon>Tetractinellida</taxon>
        <taxon>Astrophorina</taxon>
        <taxon>Geodiidae</taxon>
        <taxon>Geodia</taxon>
    </lineage>
</organism>
<keyword evidence="8" id="KW-0472">Membrane</keyword>
<evidence type="ECO:0000256" key="13">
    <source>
        <dbReference type="RuleBase" id="RU000405"/>
    </source>
</evidence>
<sequence>MQKFALTIRSQVSFVCFSLDYGMHLFKADQRGVPKFNPVLGRQGDAEEGIESSVKASLLYTAPEILRTGVSHLDHVGAGTLQGDMYSMAMIMVEIQTHEAPYNEYLDYVDIDDVLQAIAGQKNIKSLLPPAWVKKGSSEGLRPTLPEDADPAYVALLETVWTEDPLQRPSFTHLLKQLEAQSPQRGDLMDNLVSMLEKYSTNLEAIVAERTSELAAEKQKTEDLVCRMLPRAIAMQLTRGETVAAETFECVTIYFSDIVGFTSIAGASTPLQVVDLLNDLYTCFDAIVDHFDVYKVETIGDAYMVVSGLPLRNGDQHAGEIASMSLHLLSAILSFTIRHMPEQKLQLRIGMHSGPAVAGVVGLKMPRYCLFGDTVNTASRMESGGLALRIHMSEPTAELLKKLGGYTLQARGKREVKGKGVMTTYWLNGQEGFNRPLPTEDMAVSASQHEFK</sequence>
<evidence type="ECO:0000256" key="7">
    <source>
        <dbReference type="ARBA" id="ARBA00023134"/>
    </source>
</evidence>
<name>A0AA35W9I9_GEOBA</name>
<dbReference type="PROSITE" id="PS50125">
    <property type="entry name" value="GUANYLATE_CYCLASE_2"/>
    <property type="match status" value="1"/>
</dbReference>
<evidence type="ECO:0000256" key="11">
    <source>
        <dbReference type="ARBA" id="ARBA00023239"/>
    </source>
</evidence>
<evidence type="ECO:0000313" key="18">
    <source>
        <dbReference type="Proteomes" id="UP001174909"/>
    </source>
</evidence>
<dbReference type="InterPro" id="IPR001054">
    <property type="entry name" value="A/G_cyclase"/>
</dbReference>
<feature type="domain" description="Guanylate cyclase" evidence="16">
    <location>
        <begin position="252"/>
        <end position="382"/>
    </location>
</feature>
<dbReference type="InterPro" id="IPR018297">
    <property type="entry name" value="A/G_cyclase_CS"/>
</dbReference>
<evidence type="ECO:0000256" key="6">
    <source>
        <dbReference type="ARBA" id="ARBA00022989"/>
    </source>
</evidence>
<keyword evidence="12 14" id="KW-0141">cGMP biosynthesis</keyword>
<dbReference type="GO" id="GO:0005524">
    <property type="term" value="F:ATP binding"/>
    <property type="evidence" value="ECO:0007669"/>
    <property type="project" value="InterPro"/>
</dbReference>
<dbReference type="InterPro" id="IPR011009">
    <property type="entry name" value="Kinase-like_dom_sf"/>
</dbReference>
<evidence type="ECO:0000256" key="14">
    <source>
        <dbReference type="RuleBase" id="RU003431"/>
    </source>
</evidence>
<evidence type="ECO:0000313" key="17">
    <source>
        <dbReference type="EMBL" id="CAI8009056.1"/>
    </source>
</evidence>
<dbReference type="Proteomes" id="UP001174909">
    <property type="component" value="Unassembled WGS sequence"/>
</dbReference>
<dbReference type="SUPFAM" id="SSF55073">
    <property type="entry name" value="Nucleotide cyclase"/>
    <property type="match status" value="1"/>
</dbReference>
<dbReference type="InterPro" id="IPR050401">
    <property type="entry name" value="Cyclic_nucleotide_synthase"/>
</dbReference>
<evidence type="ECO:0000256" key="8">
    <source>
        <dbReference type="ARBA" id="ARBA00023136"/>
    </source>
</evidence>
<evidence type="ECO:0000256" key="1">
    <source>
        <dbReference type="ARBA" id="ARBA00004479"/>
    </source>
</evidence>
<dbReference type="EC" id="4.6.1.2" evidence="2 14"/>
<evidence type="ECO:0000256" key="4">
    <source>
        <dbReference type="ARBA" id="ARBA00022729"/>
    </source>
</evidence>
<keyword evidence="7" id="KW-0342">GTP-binding</keyword>
<dbReference type="GO" id="GO:0004016">
    <property type="term" value="F:adenylate cyclase activity"/>
    <property type="evidence" value="ECO:0007669"/>
    <property type="project" value="TreeGrafter"/>
</dbReference>
<keyword evidence="5" id="KW-0547">Nucleotide-binding</keyword>
<dbReference type="GO" id="GO:0001653">
    <property type="term" value="F:peptide receptor activity"/>
    <property type="evidence" value="ECO:0007669"/>
    <property type="project" value="TreeGrafter"/>
</dbReference>
<keyword evidence="18" id="KW-1185">Reference proteome</keyword>
<dbReference type="SMART" id="SM00044">
    <property type="entry name" value="CYCc"/>
    <property type="match status" value="1"/>
</dbReference>
<comment type="catalytic activity">
    <reaction evidence="14">
        <text>GTP = 3',5'-cyclic GMP + diphosphate</text>
        <dbReference type="Rhea" id="RHEA:13665"/>
        <dbReference type="ChEBI" id="CHEBI:33019"/>
        <dbReference type="ChEBI" id="CHEBI:37565"/>
        <dbReference type="ChEBI" id="CHEBI:57746"/>
        <dbReference type="EC" id="4.6.1.2"/>
    </reaction>
</comment>
<dbReference type="InterPro" id="IPR000719">
    <property type="entry name" value="Prot_kinase_dom"/>
</dbReference>
<gene>
    <name evidence="17" type="ORF">GBAR_LOCUS6134</name>
</gene>
<feature type="domain" description="Protein kinase" evidence="15">
    <location>
        <begin position="1"/>
        <end position="180"/>
    </location>
</feature>
<dbReference type="EMBL" id="CASHTH010000919">
    <property type="protein sequence ID" value="CAI8009056.1"/>
    <property type="molecule type" value="Genomic_DNA"/>
</dbReference>
<dbReference type="PROSITE" id="PS50011">
    <property type="entry name" value="PROTEIN_KINASE_DOM"/>
    <property type="match status" value="1"/>
</dbReference>
<dbReference type="Gene3D" id="6.10.250.780">
    <property type="match status" value="1"/>
</dbReference>
<evidence type="ECO:0000259" key="16">
    <source>
        <dbReference type="PROSITE" id="PS50125"/>
    </source>
</evidence>
<dbReference type="GO" id="GO:0007168">
    <property type="term" value="P:receptor guanylyl cyclase signaling pathway"/>
    <property type="evidence" value="ECO:0007669"/>
    <property type="project" value="TreeGrafter"/>
</dbReference>
<accession>A0AA35W9I9</accession>
<dbReference type="PANTHER" id="PTHR11920:SF335">
    <property type="entry name" value="GUANYLATE CYCLASE"/>
    <property type="match status" value="1"/>
</dbReference>
<comment type="similarity">
    <text evidence="13">Belongs to the adenylyl cyclase class-4/guanylyl cyclase family.</text>
</comment>
<dbReference type="Gene3D" id="3.30.70.1230">
    <property type="entry name" value="Nucleotide cyclase"/>
    <property type="match status" value="1"/>
</dbReference>
<dbReference type="GO" id="GO:0005886">
    <property type="term" value="C:plasma membrane"/>
    <property type="evidence" value="ECO:0007669"/>
    <property type="project" value="TreeGrafter"/>
</dbReference>
<dbReference type="FunFam" id="3.30.70.1230:FF:000004">
    <property type="entry name" value="Guanylate cyclase"/>
    <property type="match status" value="1"/>
</dbReference>
<evidence type="ECO:0000256" key="2">
    <source>
        <dbReference type="ARBA" id="ARBA00012202"/>
    </source>
</evidence>
<dbReference type="GO" id="GO:0004672">
    <property type="term" value="F:protein kinase activity"/>
    <property type="evidence" value="ECO:0007669"/>
    <property type="project" value="InterPro"/>
</dbReference>
<dbReference type="GO" id="GO:0005525">
    <property type="term" value="F:GTP binding"/>
    <property type="evidence" value="ECO:0007669"/>
    <property type="project" value="UniProtKB-KW"/>
</dbReference>
<evidence type="ECO:0000256" key="3">
    <source>
        <dbReference type="ARBA" id="ARBA00022692"/>
    </source>
</evidence>
<comment type="caution">
    <text evidence="17">The sequence shown here is derived from an EMBL/GenBank/DDBJ whole genome shotgun (WGS) entry which is preliminary data.</text>
</comment>
<dbReference type="GO" id="GO:0035556">
    <property type="term" value="P:intracellular signal transduction"/>
    <property type="evidence" value="ECO:0007669"/>
    <property type="project" value="InterPro"/>
</dbReference>
<dbReference type="GO" id="GO:0004383">
    <property type="term" value="F:guanylate cyclase activity"/>
    <property type="evidence" value="ECO:0007669"/>
    <property type="project" value="UniProtKB-EC"/>
</dbReference>
<comment type="subcellular location">
    <subcellularLocation>
        <location evidence="1">Membrane</location>
        <topology evidence="1">Single-pass type I membrane protein</topology>
    </subcellularLocation>
</comment>
<keyword evidence="6" id="KW-1133">Transmembrane helix</keyword>
<evidence type="ECO:0000256" key="9">
    <source>
        <dbReference type="ARBA" id="ARBA00023170"/>
    </source>
</evidence>
<evidence type="ECO:0000259" key="15">
    <source>
        <dbReference type="PROSITE" id="PS50011"/>
    </source>
</evidence>
<evidence type="ECO:0000256" key="12">
    <source>
        <dbReference type="ARBA" id="ARBA00023293"/>
    </source>
</evidence>
<dbReference type="InterPro" id="IPR029787">
    <property type="entry name" value="Nucleotide_cyclase"/>
</dbReference>
<dbReference type="AlphaFoldDB" id="A0AA35W9I9"/>
<keyword evidence="11 13" id="KW-0456">Lyase</keyword>
<evidence type="ECO:0000256" key="10">
    <source>
        <dbReference type="ARBA" id="ARBA00023180"/>
    </source>
</evidence>
<dbReference type="Gene3D" id="1.10.510.10">
    <property type="entry name" value="Transferase(Phosphotransferase) domain 1"/>
    <property type="match status" value="1"/>
</dbReference>